<gene>
    <name evidence="2" type="ORF">EPI11_16345</name>
</gene>
<proteinExistence type="predicted"/>
<accession>A0A444GML4</accession>
<sequence length="103" mass="11096">MKTLKKITLVFMLFIGTFAIVACEEEETSTTVSGDDCADKIEALVDIMLSKSDALSVNPTPANCEALKTAAINVLKAAKNCANGVEYEQAAQAWRDIDCSDFN</sequence>
<dbReference type="RefSeq" id="WP_128391058.1">
    <property type="nucleotide sequence ID" value="NZ_SBII01000013.1"/>
</dbReference>
<evidence type="ECO:0008006" key="4">
    <source>
        <dbReference type="Google" id="ProtNLM"/>
    </source>
</evidence>
<comment type="caution">
    <text evidence="2">The sequence shown here is derived from an EMBL/GenBank/DDBJ whole genome shotgun (WGS) entry which is preliminary data.</text>
</comment>
<organism evidence="2 3">
    <name type="scientific">Flavobacterium cerinum</name>
    <dbReference type="NCBI Taxonomy" id="2502784"/>
    <lineage>
        <taxon>Bacteria</taxon>
        <taxon>Pseudomonadati</taxon>
        <taxon>Bacteroidota</taxon>
        <taxon>Flavobacteriia</taxon>
        <taxon>Flavobacteriales</taxon>
        <taxon>Flavobacteriaceae</taxon>
        <taxon>Flavobacterium</taxon>
    </lineage>
</organism>
<name>A0A444GML4_9FLAO</name>
<evidence type="ECO:0000256" key="1">
    <source>
        <dbReference type="SAM" id="SignalP"/>
    </source>
</evidence>
<reference evidence="2 3" key="1">
    <citation type="submission" date="2019-01" db="EMBL/GenBank/DDBJ databases">
        <title>Flavobacterium sp. nov.,isolated from freshwater.</title>
        <authorList>
            <person name="Zhang R."/>
            <person name="Du Z.-J."/>
        </authorList>
    </citation>
    <scope>NUCLEOTIDE SEQUENCE [LARGE SCALE GENOMIC DNA]</scope>
    <source>
        <strain evidence="2 3">1E403</strain>
    </source>
</reference>
<dbReference type="OrthoDB" id="1360904at2"/>
<evidence type="ECO:0000313" key="3">
    <source>
        <dbReference type="Proteomes" id="UP000287527"/>
    </source>
</evidence>
<dbReference type="EMBL" id="SBII01000013">
    <property type="protein sequence ID" value="RWW92194.1"/>
    <property type="molecule type" value="Genomic_DNA"/>
</dbReference>
<keyword evidence="1" id="KW-0732">Signal</keyword>
<evidence type="ECO:0000313" key="2">
    <source>
        <dbReference type="EMBL" id="RWW92194.1"/>
    </source>
</evidence>
<feature type="signal peptide" evidence="1">
    <location>
        <begin position="1"/>
        <end position="22"/>
    </location>
</feature>
<dbReference type="AlphaFoldDB" id="A0A444GML4"/>
<keyword evidence="3" id="KW-1185">Reference proteome</keyword>
<protein>
    <recommendedName>
        <fullName evidence="4">Lipoprotein</fullName>
    </recommendedName>
</protein>
<feature type="chain" id="PRO_5019019306" description="Lipoprotein" evidence="1">
    <location>
        <begin position="23"/>
        <end position="103"/>
    </location>
</feature>
<dbReference type="Proteomes" id="UP000287527">
    <property type="component" value="Unassembled WGS sequence"/>
</dbReference>
<dbReference type="PROSITE" id="PS51257">
    <property type="entry name" value="PROKAR_LIPOPROTEIN"/>
    <property type="match status" value="1"/>
</dbReference>